<organism evidence="2">
    <name type="scientific">Lygus hesperus</name>
    <name type="common">Western plant bug</name>
    <dbReference type="NCBI Taxonomy" id="30085"/>
    <lineage>
        <taxon>Eukaryota</taxon>
        <taxon>Metazoa</taxon>
        <taxon>Ecdysozoa</taxon>
        <taxon>Arthropoda</taxon>
        <taxon>Hexapoda</taxon>
        <taxon>Insecta</taxon>
        <taxon>Pterygota</taxon>
        <taxon>Neoptera</taxon>
        <taxon>Paraneoptera</taxon>
        <taxon>Hemiptera</taxon>
        <taxon>Heteroptera</taxon>
        <taxon>Panheteroptera</taxon>
        <taxon>Cimicomorpha</taxon>
        <taxon>Miridae</taxon>
        <taxon>Mirini</taxon>
        <taxon>Lygus</taxon>
    </lineage>
</organism>
<dbReference type="PANTHER" id="PTHR22954:SF3">
    <property type="entry name" value="PROTEIN CBG08539"/>
    <property type="match status" value="1"/>
</dbReference>
<name>A0A0A9YYU6_LYGHE</name>
<dbReference type="SUPFAM" id="SSF57756">
    <property type="entry name" value="Retrovirus zinc finger-like domains"/>
    <property type="match status" value="1"/>
</dbReference>
<dbReference type="Gene3D" id="4.10.60.10">
    <property type="entry name" value="Zinc finger, CCHC-type"/>
    <property type="match status" value="1"/>
</dbReference>
<protein>
    <submittedName>
        <fullName evidence="2">Gag polyprotein</fullName>
    </submittedName>
</protein>
<evidence type="ECO:0000256" key="1">
    <source>
        <dbReference type="SAM" id="MobiDB-lite"/>
    </source>
</evidence>
<dbReference type="EMBL" id="GBHO01007331">
    <property type="protein sequence ID" value="JAG36273.1"/>
    <property type="molecule type" value="Transcribed_RNA"/>
</dbReference>
<dbReference type="GO" id="GO:0008270">
    <property type="term" value="F:zinc ion binding"/>
    <property type="evidence" value="ECO:0007669"/>
    <property type="project" value="InterPro"/>
</dbReference>
<feature type="compositionally biased region" description="Basic and acidic residues" evidence="1">
    <location>
        <begin position="349"/>
        <end position="362"/>
    </location>
</feature>
<accession>A0A0A9YYU6</accession>
<dbReference type="PANTHER" id="PTHR22954">
    <property type="entry name" value="RETROVIRAL PROTEASE-RELATED"/>
    <property type="match status" value="1"/>
</dbReference>
<reference evidence="2" key="1">
    <citation type="journal article" date="2014" name="PLoS ONE">
        <title>Transcriptome-Based Identification of ABC Transporters in the Western Tarnished Plant Bug Lygus hesperus.</title>
        <authorList>
            <person name="Hull J.J."/>
            <person name="Chaney K."/>
            <person name="Geib S.M."/>
            <person name="Fabrick J.A."/>
            <person name="Brent C.S."/>
            <person name="Walsh D."/>
            <person name="Lavine L.C."/>
        </authorList>
    </citation>
    <scope>NUCLEOTIDE SEQUENCE</scope>
</reference>
<evidence type="ECO:0000313" key="2">
    <source>
        <dbReference type="EMBL" id="JAG36273.1"/>
    </source>
</evidence>
<reference evidence="2" key="2">
    <citation type="submission" date="2014-07" db="EMBL/GenBank/DDBJ databases">
        <authorList>
            <person name="Hull J."/>
        </authorList>
    </citation>
    <scope>NUCLEOTIDE SEQUENCE</scope>
</reference>
<dbReference type="Pfam" id="PF03564">
    <property type="entry name" value="DUF1759"/>
    <property type="match status" value="1"/>
</dbReference>
<feature type="region of interest" description="Disordered" evidence="1">
    <location>
        <begin position="349"/>
        <end position="385"/>
    </location>
</feature>
<dbReference type="AlphaFoldDB" id="A0A0A9YYU6"/>
<sequence length="450" mass="51049">MPDPPSSPIVAESVKVEQAKLINEREVLYASLQQLFDKSQNLNSVKSVSAFTASYDRLTVIETKLDELTTRIRSFNAEIPDVSKKWRLDITKFYCTAVEMIDYARSNYVNAKKAYITAPALPQNPVIPTASSSQLPRIPLPTFSGKIEEWMEYHSLFLSLVHNEPSLAGNDVKKFQYLRSSLKGDAFSVIASFPLNAESYPLALAALVARFQNKRRLASHFVNRVLEFKPLHNPTHTDFQRFLNVHDNNWISLNKLENLDLLDFVKLHIALSHLDPVTRRAFEEEYTSATIPTHQNLIDFITELCRREELLKPVTSSTRSKEQQQRNISTPKIVNPKLSDQICVYQVSHKDSSDKSDRDQCKSTKVSPQNSRSVRHSSPKEPVTPGELVATVQPVASVSKTVCWNCDSTKHFYVSCPEPRRRFCYRCGYTGVTVNSCPTCHPENINGNRS</sequence>
<gene>
    <name evidence="2" type="primary">gag_32</name>
    <name evidence="2" type="ORF">CM83_51049</name>
</gene>
<dbReference type="GO" id="GO:0003676">
    <property type="term" value="F:nucleic acid binding"/>
    <property type="evidence" value="ECO:0007669"/>
    <property type="project" value="InterPro"/>
</dbReference>
<dbReference type="InterPro" id="IPR036875">
    <property type="entry name" value="Znf_CCHC_sf"/>
</dbReference>
<proteinExistence type="predicted"/>
<dbReference type="InterPro" id="IPR005312">
    <property type="entry name" value="DUF1759"/>
</dbReference>